<dbReference type="Proteomes" id="UP001500962">
    <property type="component" value="Unassembled WGS sequence"/>
</dbReference>
<dbReference type="Pfam" id="PF09339">
    <property type="entry name" value="HTH_IclR"/>
    <property type="match status" value="1"/>
</dbReference>
<evidence type="ECO:0000313" key="7">
    <source>
        <dbReference type="Proteomes" id="UP001500962"/>
    </source>
</evidence>
<reference evidence="6" key="2">
    <citation type="submission" date="2023-12" db="EMBL/GenBank/DDBJ databases">
        <authorList>
            <person name="Sun Q."/>
            <person name="Inoue M."/>
        </authorList>
    </citation>
    <scope>NUCLEOTIDE SEQUENCE</scope>
    <source>
        <strain evidence="6">JCM 12289</strain>
    </source>
</reference>
<reference evidence="6" key="1">
    <citation type="journal article" date="2014" name="Int. J. Syst. Evol. Microbiol.">
        <title>Complete genome sequence of Corynebacterium casei LMG S-19264T (=DSM 44701T), isolated from a smear-ripened cheese.</title>
        <authorList>
            <consortium name="US DOE Joint Genome Institute (JGI-PGF)"/>
            <person name="Walter F."/>
            <person name="Albersmeier A."/>
            <person name="Kalinowski J."/>
            <person name="Ruckert C."/>
        </authorList>
    </citation>
    <scope>NUCLEOTIDE SEQUENCE</scope>
    <source>
        <strain evidence="6">JCM 12289</strain>
    </source>
</reference>
<evidence type="ECO:0000313" key="6">
    <source>
        <dbReference type="EMBL" id="GAA0454521.1"/>
    </source>
</evidence>
<dbReference type="CDD" id="cd00090">
    <property type="entry name" value="HTH_ARSR"/>
    <property type="match status" value="1"/>
</dbReference>
<accession>A0AAV3SEM4</accession>
<dbReference type="GO" id="GO:0003700">
    <property type="term" value="F:DNA-binding transcription factor activity"/>
    <property type="evidence" value="ECO:0007669"/>
    <property type="project" value="TreeGrafter"/>
</dbReference>
<gene>
    <name evidence="6" type="ORF">GCM10008985_07860</name>
</gene>
<sequence length="261" mass="29218">MGLIGYHVQPKAKNPVKSDMMLFDILEALESAKEARLTEIADQVRTTKSTVHNHLNTLRERGYVVKQGQKYSLSYRFLKMGEQSRYRTPLYEFARPVADELSHEENLLVNICVEENGKSVHLYRTKENSELRFSTQAGEATYMHCVSVGKAILSQLPRERVNNIVSHYGLPSRTKNTITNKNALREELDSVEDAGVAFDNEEYAEGLCCVASPIAGTDGSILGGISITGPATDLTGEYYRKDLPSKVQRAANIIELNLNKY</sequence>
<keyword evidence="1" id="KW-0805">Transcription regulation</keyword>
<name>A0AAV3SEM4_HALDO</name>
<keyword evidence="2" id="KW-0238">DNA-binding</keyword>
<evidence type="ECO:0000259" key="5">
    <source>
        <dbReference type="PROSITE" id="PS51078"/>
    </source>
</evidence>
<dbReference type="Gene3D" id="3.30.450.40">
    <property type="match status" value="1"/>
</dbReference>
<dbReference type="PANTHER" id="PTHR30136:SF35">
    <property type="entry name" value="HTH-TYPE TRANSCRIPTIONAL REGULATOR RV1719"/>
    <property type="match status" value="1"/>
</dbReference>
<dbReference type="Gene3D" id="1.10.10.10">
    <property type="entry name" value="Winged helix-like DNA-binding domain superfamily/Winged helix DNA-binding domain"/>
    <property type="match status" value="1"/>
</dbReference>
<dbReference type="AlphaFoldDB" id="A0AAV3SEM4"/>
<dbReference type="InterPro" id="IPR005471">
    <property type="entry name" value="Tscrpt_reg_IclR_N"/>
</dbReference>
<feature type="domain" description="IclR-ED" evidence="5">
    <location>
        <begin position="76"/>
        <end position="260"/>
    </location>
</feature>
<dbReference type="InterPro" id="IPR050707">
    <property type="entry name" value="HTH_MetabolicPath_Reg"/>
</dbReference>
<dbReference type="InterPro" id="IPR036390">
    <property type="entry name" value="WH_DNA-bd_sf"/>
</dbReference>
<dbReference type="SUPFAM" id="SSF55781">
    <property type="entry name" value="GAF domain-like"/>
    <property type="match status" value="1"/>
</dbReference>
<keyword evidence="3" id="KW-0804">Transcription</keyword>
<dbReference type="Pfam" id="PF01614">
    <property type="entry name" value="IclR_C"/>
    <property type="match status" value="1"/>
</dbReference>
<dbReference type="SMART" id="SM00346">
    <property type="entry name" value="HTH_ICLR"/>
    <property type="match status" value="1"/>
</dbReference>
<dbReference type="GO" id="GO:0003677">
    <property type="term" value="F:DNA binding"/>
    <property type="evidence" value="ECO:0007669"/>
    <property type="project" value="UniProtKB-KW"/>
</dbReference>
<dbReference type="PANTHER" id="PTHR30136">
    <property type="entry name" value="HELIX-TURN-HELIX TRANSCRIPTIONAL REGULATOR, ICLR FAMILY"/>
    <property type="match status" value="1"/>
</dbReference>
<dbReference type="GO" id="GO:0045892">
    <property type="term" value="P:negative regulation of DNA-templated transcription"/>
    <property type="evidence" value="ECO:0007669"/>
    <property type="project" value="TreeGrafter"/>
</dbReference>
<dbReference type="EMBL" id="BAAADN010000015">
    <property type="protein sequence ID" value="GAA0454521.1"/>
    <property type="molecule type" value="Genomic_DNA"/>
</dbReference>
<dbReference type="InterPro" id="IPR036388">
    <property type="entry name" value="WH-like_DNA-bd_sf"/>
</dbReference>
<evidence type="ECO:0000256" key="2">
    <source>
        <dbReference type="ARBA" id="ARBA00023125"/>
    </source>
</evidence>
<evidence type="ECO:0000259" key="4">
    <source>
        <dbReference type="PROSITE" id="PS51077"/>
    </source>
</evidence>
<protein>
    <submittedName>
        <fullName evidence="6">IclR family transcriptional regulator</fullName>
    </submittedName>
</protein>
<dbReference type="InterPro" id="IPR011991">
    <property type="entry name" value="ArsR-like_HTH"/>
</dbReference>
<comment type="caution">
    <text evidence="6">The sequence shown here is derived from an EMBL/GenBank/DDBJ whole genome shotgun (WGS) entry which is preliminary data.</text>
</comment>
<feature type="domain" description="HTH iclR-type" evidence="4">
    <location>
        <begin position="16"/>
        <end position="75"/>
    </location>
</feature>
<dbReference type="InterPro" id="IPR014757">
    <property type="entry name" value="Tscrpt_reg_IclR_C"/>
</dbReference>
<organism evidence="6 7">
    <name type="scientific">Halococcus dombrowskii</name>
    <dbReference type="NCBI Taxonomy" id="179637"/>
    <lineage>
        <taxon>Archaea</taxon>
        <taxon>Methanobacteriati</taxon>
        <taxon>Methanobacteriota</taxon>
        <taxon>Stenosarchaea group</taxon>
        <taxon>Halobacteria</taxon>
        <taxon>Halobacteriales</taxon>
        <taxon>Halococcaceae</taxon>
        <taxon>Halococcus</taxon>
    </lineage>
</organism>
<dbReference type="PROSITE" id="PS51077">
    <property type="entry name" value="HTH_ICLR"/>
    <property type="match status" value="1"/>
</dbReference>
<dbReference type="InterPro" id="IPR029016">
    <property type="entry name" value="GAF-like_dom_sf"/>
</dbReference>
<dbReference type="PROSITE" id="PS51078">
    <property type="entry name" value="ICLR_ED"/>
    <property type="match status" value="1"/>
</dbReference>
<evidence type="ECO:0000256" key="1">
    <source>
        <dbReference type="ARBA" id="ARBA00023015"/>
    </source>
</evidence>
<evidence type="ECO:0000256" key="3">
    <source>
        <dbReference type="ARBA" id="ARBA00023163"/>
    </source>
</evidence>
<dbReference type="SUPFAM" id="SSF46785">
    <property type="entry name" value="Winged helix' DNA-binding domain"/>
    <property type="match status" value="1"/>
</dbReference>
<proteinExistence type="predicted"/>